<evidence type="ECO:0000313" key="2">
    <source>
        <dbReference type="EMBL" id="CAG2151462.1"/>
    </source>
</evidence>
<dbReference type="RefSeq" id="WP_230426962.1">
    <property type="nucleotide sequence ID" value="NZ_CAJPUY010000017.1"/>
</dbReference>
<gene>
    <name evidence="2" type="ORF">LMG31506_04417</name>
</gene>
<proteinExistence type="predicted"/>
<dbReference type="AlphaFoldDB" id="A0A916IX62"/>
<dbReference type="EMBL" id="CAJPUY010000017">
    <property type="protein sequence ID" value="CAG2151462.1"/>
    <property type="molecule type" value="Genomic_DNA"/>
</dbReference>
<evidence type="ECO:0000313" key="3">
    <source>
        <dbReference type="Proteomes" id="UP000672934"/>
    </source>
</evidence>
<organism evidence="2 3">
    <name type="scientific">Cupriavidus yeoncheonensis</name>
    <dbReference type="NCBI Taxonomy" id="1462994"/>
    <lineage>
        <taxon>Bacteria</taxon>
        <taxon>Pseudomonadati</taxon>
        <taxon>Pseudomonadota</taxon>
        <taxon>Betaproteobacteria</taxon>
        <taxon>Burkholderiales</taxon>
        <taxon>Burkholderiaceae</taxon>
        <taxon>Cupriavidus</taxon>
    </lineage>
</organism>
<feature type="region of interest" description="Disordered" evidence="1">
    <location>
        <begin position="84"/>
        <end position="127"/>
    </location>
</feature>
<dbReference type="Proteomes" id="UP000672934">
    <property type="component" value="Unassembled WGS sequence"/>
</dbReference>
<accession>A0A916IX62</accession>
<evidence type="ECO:0000256" key="1">
    <source>
        <dbReference type="SAM" id="MobiDB-lite"/>
    </source>
</evidence>
<sequence>MAKSQLREMSMPLRHHVCLLAFLAGLTPLLHVHAQAQRPSPADAAINDAISDAVREGSYRFQPTPTQPPTLDEQCDQLAEQIGETPRRSYRPSGAPVENSQGNEISTVERDRTRRQLQRVYQEKCTQ</sequence>
<reference evidence="2" key="1">
    <citation type="submission" date="2021-03" db="EMBL/GenBank/DDBJ databases">
        <authorList>
            <person name="Peeters C."/>
        </authorList>
    </citation>
    <scope>NUCLEOTIDE SEQUENCE</scope>
    <source>
        <strain evidence="2">LMG 31506</strain>
    </source>
</reference>
<comment type="caution">
    <text evidence="2">The sequence shown here is derived from an EMBL/GenBank/DDBJ whole genome shotgun (WGS) entry which is preliminary data.</text>
</comment>
<protein>
    <submittedName>
        <fullName evidence="2">Uncharacterized protein</fullName>
    </submittedName>
</protein>
<keyword evidence="3" id="KW-1185">Reference proteome</keyword>
<name>A0A916IX62_9BURK</name>